<dbReference type="RefSeq" id="WP_377284829.1">
    <property type="nucleotide sequence ID" value="NZ_JBHSBM010000005.1"/>
</dbReference>
<dbReference type="Gene3D" id="3.40.50.1820">
    <property type="entry name" value="alpha/beta hydrolase"/>
    <property type="match status" value="1"/>
</dbReference>
<evidence type="ECO:0000313" key="5">
    <source>
        <dbReference type="EMBL" id="MFC4056870.1"/>
    </source>
</evidence>
<gene>
    <name evidence="5" type="ORF">ACFOWE_01095</name>
</gene>
<evidence type="ECO:0000259" key="4">
    <source>
        <dbReference type="Pfam" id="PF00135"/>
    </source>
</evidence>
<name>A0ABV8HZ29_9ACTN</name>
<comment type="caution">
    <text evidence="5">The sequence shown here is derived from an EMBL/GenBank/DDBJ whole genome shotgun (WGS) entry which is preliminary data.</text>
</comment>
<dbReference type="InterPro" id="IPR002018">
    <property type="entry name" value="CarbesteraseB"/>
</dbReference>
<evidence type="ECO:0000313" key="6">
    <source>
        <dbReference type="Proteomes" id="UP001595850"/>
    </source>
</evidence>
<feature type="domain" description="Carboxylesterase type B" evidence="4">
    <location>
        <begin position="4"/>
        <end position="305"/>
    </location>
</feature>
<dbReference type="SUPFAM" id="SSF53474">
    <property type="entry name" value="alpha/beta-Hydrolases"/>
    <property type="match status" value="1"/>
</dbReference>
<organism evidence="5 6">
    <name type="scientific">Planomonospora corallina</name>
    <dbReference type="NCBI Taxonomy" id="1806052"/>
    <lineage>
        <taxon>Bacteria</taxon>
        <taxon>Bacillati</taxon>
        <taxon>Actinomycetota</taxon>
        <taxon>Actinomycetes</taxon>
        <taxon>Streptosporangiales</taxon>
        <taxon>Streptosporangiaceae</taxon>
        <taxon>Planomonospora</taxon>
    </lineage>
</organism>
<keyword evidence="6" id="KW-1185">Reference proteome</keyword>
<protein>
    <recommendedName>
        <fullName evidence="3">Carboxylic ester hydrolase</fullName>
        <ecNumber evidence="3">3.1.1.-</ecNumber>
    </recommendedName>
</protein>
<dbReference type="InterPro" id="IPR029058">
    <property type="entry name" value="AB_hydrolase_fold"/>
</dbReference>
<dbReference type="Proteomes" id="UP001595850">
    <property type="component" value="Unassembled WGS sequence"/>
</dbReference>
<comment type="similarity">
    <text evidence="1 3">Belongs to the type-B carboxylesterase/lipase family.</text>
</comment>
<dbReference type="PANTHER" id="PTHR11559">
    <property type="entry name" value="CARBOXYLESTERASE"/>
    <property type="match status" value="1"/>
</dbReference>
<evidence type="ECO:0000256" key="2">
    <source>
        <dbReference type="ARBA" id="ARBA00022801"/>
    </source>
</evidence>
<proteinExistence type="inferred from homology"/>
<accession>A0ABV8HZ29</accession>
<dbReference type="EMBL" id="JBHSBM010000005">
    <property type="protein sequence ID" value="MFC4056870.1"/>
    <property type="molecule type" value="Genomic_DNA"/>
</dbReference>
<evidence type="ECO:0000256" key="3">
    <source>
        <dbReference type="RuleBase" id="RU361235"/>
    </source>
</evidence>
<dbReference type="InterPro" id="IPR050309">
    <property type="entry name" value="Type-B_Carboxylest/Lipase"/>
</dbReference>
<evidence type="ECO:0000256" key="1">
    <source>
        <dbReference type="ARBA" id="ARBA00005964"/>
    </source>
</evidence>
<dbReference type="InterPro" id="IPR019826">
    <property type="entry name" value="Carboxylesterase_B_AS"/>
</dbReference>
<feature type="domain" description="Carboxylesterase type B" evidence="4">
    <location>
        <begin position="343"/>
        <end position="445"/>
    </location>
</feature>
<keyword evidence="2 3" id="KW-0378">Hydrolase</keyword>
<dbReference type="Pfam" id="PF00135">
    <property type="entry name" value="COesterase"/>
    <property type="match status" value="2"/>
</dbReference>
<dbReference type="PROSITE" id="PS00122">
    <property type="entry name" value="CARBOXYLESTERASE_B_1"/>
    <property type="match status" value="1"/>
</dbReference>
<sequence length="475" mass="49317">MIDIVVKTRRGLVRGLVQDGIVSFKGIPFAAAPAGALRFRPPAPPPSWEGVRDAVAFGTPPPQLPPAPGVPPVWRASDGLGPLTLNVWTPDPGAAGLPVMVWIHGGMWKAGSAAMPQYDGAALARSGVVVVTADYRVGFEGFGHLPGVPDNRGLLDQLAALEWVRHEIAAFGGAPGDVTVFGQSAGAASAVLLLAAPAARGLFRRVIAQSVPAGYLSAAEAARVTGRLAAATGAPATWEGFANLPPEAILAVQDTPAAEAGHGAFGPVVDGELVTGPPWEALRAGAGRDTELVCGFTHEEYRGIAPGGPPPGVTPEVAAEALGLGAGAADAYRGAHPGADDTELFTAMMSDALVRMPATWTAEAHAAAGGRTWLYDFAWRGPVLGAGHGVDVPFTFGNGDGRFAARFLGSPPHPDFAALSERIRTAWASFAATGDPGWPRFDLARRLTRIWDTVPSDAPYPLEESRRVWERAVPR</sequence>
<reference evidence="6" key="1">
    <citation type="journal article" date="2019" name="Int. J. Syst. Evol. Microbiol.">
        <title>The Global Catalogue of Microorganisms (GCM) 10K type strain sequencing project: providing services to taxonomists for standard genome sequencing and annotation.</title>
        <authorList>
            <consortium name="The Broad Institute Genomics Platform"/>
            <consortium name="The Broad Institute Genome Sequencing Center for Infectious Disease"/>
            <person name="Wu L."/>
            <person name="Ma J."/>
        </authorList>
    </citation>
    <scope>NUCLEOTIDE SEQUENCE [LARGE SCALE GENOMIC DNA]</scope>
    <source>
        <strain evidence="6">TBRC 4489</strain>
    </source>
</reference>
<dbReference type="EC" id="3.1.1.-" evidence="3"/>